<dbReference type="CDD" id="cd02603">
    <property type="entry name" value="HAD_sEH-N_like"/>
    <property type="match status" value="1"/>
</dbReference>
<dbReference type="Proteomes" id="UP000009011">
    <property type="component" value="Chromosome"/>
</dbReference>
<dbReference type="GO" id="GO:0016787">
    <property type="term" value="F:hydrolase activity"/>
    <property type="evidence" value="ECO:0007669"/>
    <property type="project" value="UniProtKB-KW"/>
</dbReference>
<keyword evidence="2" id="KW-1185">Reference proteome</keyword>
<dbReference type="Pfam" id="PF00702">
    <property type="entry name" value="Hydrolase"/>
    <property type="match status" value="1"/>
</dbReference>
<dbReference type="NCBIfam" id="TIGR01509">
    <property type="entry name" value="HAD-SF-IA-v3"/>
    <property type="match status" value="1"/>
</dbReference>
<dbReference type="Gene3D" id="3.40.50.1000">
    <property type="entry name" value="HAD superfamily/HAD-like"/>
    <property type="match status" value="1"/>
</dbReference>
<dbReference type="AlphaFoldDB" id="I6Z5R8"/>
<dbReference type="KEGG" id="mro:MROS_1273"/>
<dbReference type="InterPro" id="IPR023198">
    <property type="entry name" value="PGP-like_dom2"/>
</dbReference>
<organism evidence="1 2">
    <name type="scientific">Melioribacter roseus (strain DSM 23840 / JCM 17771 / VKM B-2668 / P3M-2)</name>
    <dbReference type="NCBI Taxonomy" id="1191523"/>
    <lineage>
        <taxon>Bacteria</taxon>
        <taxon>Pseudomonadati</taxon>
        <taxon>Ignavibacteriota</taxon>
        <taxon>Ignavibacteria</taxon>
        <taxon>Ignavibacteriales</taxon>
        <taxon>Melioribacteraceae</taxon>
        <taxon>Melioribacter</taxon>
    </lineage>
</organism>
<dbReference type="SFLD" id="SFLDS00003">
    <property type="entry name" value="Haloacid_Dehalogenase"/>
    <property type="match status" value="1"/>
</dbReference>
<dbReference type="OrthoDB" id="9797415at2"/>
<dbReference type="PANTHER" id="PTHR43611">
    <property type="entry name" value="ALPHA-D-GLUCOSE 1-PHOSPHATE PHOSPHATASE"/>
    <property type="match status" value="1"/>
</dbReference>
<gene>
    <name evidence="1" type="ordered locus">MROS_1273</name>
</gene>
<evidence type="ECO:0000313" key="1">
    <source>
        <dbReference type="EMBL" id="AFN74510.1"/>
    </source>
</evidence>
<keyword evidence="1" id="KW-0378">Hydrolase</keyword>
<dbReference type="SFLD" id="SFLDG01129">
    <property type="entry name" value="C1.5:_HAD__Beta-PGM__Phosphata"/>
    <property type="match status" value="1"/>
</dbReference>
<dbReference type="eggNOG" id="COG1011">
    <property type="taxonomic scope" value="Bacteria"/>
</dbReference>
<dbReference type="InterPro" id="IPR036412">
    <property type="entry name" value="HAD-like_sf"/>
</dbReference>
<reference evidence="1 2" key="1">
    <citation type="journal article" date="2013" name="PLoS ONE">
        <title>Genomic analysis of Melioribacter roseus, facultatively anaerobic organotrophic bacterium representing a novel deep lineage within Bacteriodetes/Chlorobi group.</title>
        <authorList>
            <person name="Kadnikov V.V."/>
            <person name="Mardanov A.V."/>
            <person name="Podosokorskaya O.A."/>
            <person name="Gavrilov S.N."/>
            <person name="Kublanov I.V."/>
            <person name="Beletsky A.V."/>
            <person name="Bonch-Osmolovskaya E.A."/>
            <person name="Ravin N.V."/>
        </authorList>
    </citation>
    <scope>NUCLEOTIDE SEQUENCE [LARGE SCALE GENOMIC DNA]</scope>
    <source>
        <strain evidence="2">JCM 17771 / P3M-2</strain>
    </source>
</reference>
<dbReference type="HOGENOM" id="CLU_045011_9_5_10"/>
<sequence length="206" mass="24097">MSYSVIVFDLGNVLIPFDYNKAIERINKIEDGLGNKFARLYASNYEFHRDFERGKISREKFLDKMCEWLEGKVDSEEFCGIFSDIFTTNDDVIKLLPVLKKNYKLVLLSNTNEIHEEYGYSHYEFLKYFDKLFLSHKVGAVKPEEKIYRAVESFTGVPSSEHLFIDDIQEYADGAKRCGWDAVRYTDYNSLIDELKARNINLDGLF</sequence>
<dbReference type="EMBL" id="CP003557">
    <property type="protein sequence ID" value="AFN74510.1"/>
    <property type="molecule type" value="Genomic_DNA"/>
</dbReference>
<dbReference type="PANTHER" id="PTHR43611:SF3">
    <property type="entry name" value="FLAVIN MONONUCLEOTIDE HYDROLASE 1, CHLOROPLATIC"/>
    <property type="match status" value="1"/>
</dbReference>
<name>I6Z5R8_MELRP</name>
<dbReference type="Gene3D" id="1.10.150.240">
    <property type="entry name" value="Putative phosphatase, domain 2"/>
    <property type="match status" value="1"/>
</dbReference>
<protein>
    <submittedName>
        <fullName evidence="1">HAD family hydrolase</fullName>
    </submittedName>
</protein>
<dbReference type="SUPFAM" id="SSF56784">
    <property type="entry name" value="HAD-like"/>
    <property type="match status" value="1"/>
</dbReference>
<dbReference type="InterPro" id="IPR006439">
    <property type="entry name" value="HAD-SF_hydro_IA"/>
</dbReference>
<proteinExistence type="predicted"/>
<dbReference type="RefSeq" id="WP_014855945.1">
    <property type="nucleotide sequence ID" value="NC_018178.1"/>
</dbReference>
<dbReference type="PRINTS" id="PR00413">
    <property type="entry name" value="HADHALOGNASE"/>
</dbReference>
<dbReference type="STRING" id="1191523.MROS_1273"/>
<evidence type="ECO:0000313" key="2">
    <source>
        <dbReference type="Proteomes" id="UP000009011"/>
    </source>
</evidence>
<dbReference type="InterPro" id="IPR023214">
    <property type="entry name" value="HAD_sf"/>
</dbReference>
<accession>I6Z5R8</accession>